<evidence type="ECO:0000256" key="1">
    <source>
        <dbReference type="SAM" id="MobiDB-lite"/>
    </source>
</evidence>
<evidence type="ECO:0000313" key="3">
    <source>
        <dbReference type="Proteomes" id="UP000663852"/>
    </source>
</evidence>
<dbReference type="Proteomes" id="UP000663852">
    <property type="component" value="Unassembled WGS sequence"/>
</dbReference>
<reference evidence="2" key="1">
    <citation type="submission" date="2021-02" db="EMBL/GenBank/DDBJ databases">
        <authorList>
            <person name="Nowell W R."/>
        </authorList>
    </citation>
    <scope>NUCLEOTIDE SEQUENCE</scope>
</reference>
<proteinExistence type="predicted"/>
<dbReference type="OrthoDB" id="10020247at2759"/>
<protein>
    <recommendedName>
        <fullName evidence="4">UBZ4-type domain-containing protein</fullName>
    </recommendedName>
</protein>
<evidence type="ECO:0008006" key="4">
    <source>
        <dbReference type="Google" id="ProtNLM"/>
    </source>
</evidence>
<sequence>MKEKGYIGLPVDDRSFSLIKTKLVQEDNESDNDGESKAKRSRKRRRNEASILEQENEERLSNVRPKRAAALKINGTNVGQRRIDEFISKKRSPSKKTTNSIKPTTMLPPLPIPESERCPICDRLISSDILQVHTDACLIQNSDSAKELIEKSKQRTKTEAKAKEILFQRATRKVVANHLTRVDSETTTCPTCHMQMTVSRLENQHRKECSNRRL</sequence>
<feature type="region of interest" description="Disordered" evidence="1">
    <location>
        <begin position="89"/>
        <end position="110"/>
    </location>
</feature>
<name>A0A814C2U7_ADIRI</name>
<organism evidence="2 3">
    <name type="scientific">Adineta ricciae</name>
    <name type="common">Rotifer</name>
    <dbReference type="NCBI Taxonomy" id="249248"/>
    <lineage>
        <taxon>Eukaryota</taxon>
        <taxon>Metazoa</taxon>
        <taxon>Spiralia</taxon>
        <taxon>Gnathifera</taxon>
        <taxon>Rotifera</taxon>
        <taxon>Eurotatoria</taxon>
        <taxon>Bdelloidea</taxon>
        <taxon>Adinetida</taxon>
        <taxon>Adinetidae</taxon>
        <taxon>Adineta</taxon>
    </lineage>
</organism>
<comment type="caution">
    <text evidence="2">The sequence shown here is derived from an EMBL/GenBank/DDBJ whole genome shotgun (WGS) entry which is preliminary data.</text>
</comment>
<dbReference type="AlphaFoldDB" id="A0A814C2U7"/>
<evidence type="ECO:0000313" key="2">
    <source>
        <dbReference type="EMBL" id="CAF0934528.1"/>
    </source>
</evidence>
<accession>A0A814C2U7</accession>
<gene>
    <name evidence="2" type="ORF">EDS130_LOCUS11479</name>
</gene>
<feature type="region of interest" description="Disordered" evidence="1">
    <location>
        <begin position="22"/>
        <end position="63"/>
    </location>
</feature>
<dbReference type="EMBL" id="CAJNOJ010000042">
    <property type="protein sequence ID" value="CAF0934528.1"/>
    <property type="molecule type" value="Genomic_DNA"/>
</dbReference>